<evidence type="ECO:0000313" key="2">
    <source>
        <dbReference type="EMBL" id="EGT55819.1"/>
    </source>
</evidence>
<proteinExistence type="predicted"/>
<accession>G0PGU3</accession>
<feature type="transmembrane region" description="Helical" evidence="1">
    <location>
        <begin position="148"/>
        <end position="169"/>
    </location>
</feature>
<dbReference type="HOGENOM" id="CLU_1210733_0_0_1"/>
<sequence>MTPNDGRTKLIKASPKPIKHYLRLTKTERNRLKRTAFYPLFVDICMLIACSLFFLLGSLPPEETTFGGSPMSSPNRRATPGWVIGISVGSKIFLTAASAYMLERVSQGRYKSVKQARNVAYISFTRYLMILFDAIMIVSGLFDLGSTHTVFGAVGFLLLFAEILNTILISSYTFRIINELNAALLAMQKTEEQRVHWPQPLFSQCECGLVRRPECRRCGHDNPVSVVSE</sequence>
<feature type="transmembrane region" description="Helical" evidence="1">
    <location>
        <begin position="79"/>
        <end position="102"/>
    </location>
</feature>
<keyword evidence="1" id="KW-0472">Membrane</keyword>
<keyword evidence="3" id="KW-1185">Reference proteome</keyword>
<reference evidence="3" key="1">
    <citation type="submission" date="2011-07" db="EMBL/GenBank/DDBJ databases">
        <authorList>
            <consortium name="Caenorhabditis brenneri Sequencing and Analysis Consortium"/>
            <person name="Wilson R.K."/>
        </authorList>
    </citation>
    <scope>NUCLEOTIDE SEQUENCE [LARGE SCALE GENOMIC DNA]</scope>
    <source>
        <strain evidence="3">PB2801</strain>
    </source>
</reference>
<feature type="transmembrane region" description="Helical" evidence="1">
    <location>
        <begin position="123"/>
        <end position="142"/>
    </location>
</feature>
<evidence type="ECO:0000313" key="3">
    <source>
        <dbReference type="Proteomes" id="UP000008068"/>
    </source>
</evidence>
<keyword evidence="1" id="KW-1133">Transmembrane helix</keyword>
<dbReference type="EMBL" id="GL380446">
    <property type="protein sequence ID" value="EGT55819.1"/>
    <property type="molecule type" value="Genomic_DNA"/>
</dbReference>
<feature type="transmembrane region" description="Helical" evidence="1">
    <location>
        <begin position="36"/>
        <end position="59"/>
    </location>
</feature>
<organism evidence="3">
    <name type="scientific">Caenorhabditis brenneri</name>
    <name type="common">Nematode worm</name>
    <dbReference type="NCBI Taxonomy" id="135651"/>
    <lineage>
        <taxon>Eukaryota</taxon>
        <taxon>Metazoa</taxon>
        <taxon>Ecdysozoa</taxon>
        <taxon>Nematoda</taxon>
        <taxon>Chromadorea</taxon>
        <taxon>Rhabditida</taxon>
        <taxon>Rhabditina</taxon>
        <taxon>Rhabditomorpha</taxon>
        <taxon>Rhabditoidea</taxon>
        <taxon>Rhabditidae</taxon>
        <taxon>Peloderinae</taxon>
        <taxon>Caenorhabditis</taxon>
    </lineage>
</organism>
<dbReference type="Proteomes" id="UP000008068">
    <property type="component" value="Unassembled WGS sequence"/>
</dbReference>
<gene>
    <name evidence="2" type="ORF">CAEBREN_10001</name>
</gene>
<dbReference type="AlphaFoldDB" id="G0PGU3"/>
<evidence type="ECO:0000256" key="1">
    <source>
        <dbReference type="SAM" id="Phobius"/>
    </source>
</evidence>
<dbReference type="InParanoid" id="G0PGU3"/>
<name>G0PGU3_CAEBE</name>
<keyword evidence="1" id="KW-0812">Transmembrane</keyword>
<protein>
    <submittedName>
        <fullName evidence="2">Uncharacterized protein</fullName>
    </submittedName>
</protein>